<keyword evidence="2" id="KW-0472">Membrane</keyword>
<evidence type="ECO:0000313" key="3">
    <source>
        <dbReference type="EMBL" id="EGG16762.1"/>
    </source>
</evidence>
<evidence type="ECO:0000256" key="2">
    <source>
        <dbReference type="SAM" id="Phobius"/>
    </source>
</evidence>
<keyword evidence="2" id="KW-0812">Transmembrane</keyword>
<feature type="compositionally biased region" description="Low complexity" evidence="1">
    <location>
        <begin position="41"/>
        <end position="57"/>
    </location>
</feature>
<dbReference type="KEGG" id="dfa:DFA_07740"/>
<gene>
    <name evidence="3" type="ORF">DFA_07740</name>
</gene>
<keyword evidence="4" id="KW-1185">Reference proteome</keyword>
<organism evidence="3 4">
    <name type="scientific">Cavenderia fasciculata</name>
    <name type="common">Slime mold</name>
    <name type="synonym">Dictyostelium fasciculatum</name>
    <dbReference type="NCBI Taxonomy" id="261658"/>
    <lineage>
        <taxon>Eukaryota</taxon>
        <taxon>Amoebozoa</taxon>
        <taxon>Evosea</taxon>
        <taxon>Eumycetozoa</taxon>
        <taxon>Dictyostelia</taxon>
        <taxon>Acytosteliales</taxon>
        <taxon>Cavenderiaceae</taxon>
        <taxon>Cavenderia</taxon>
    </lineage>
</organism>
<dbReference type="Proteomes" id="UP000007797">
    <property type="component" value="Unassembled WGS sequence"/>
</dbReference>
<feature type="transmembrane region" description="Helical" evidence="2">
    <location>
        <begin position="203"/>
        <end position="221"/>
    </location>
</feature>
<evidence type="ECO:0000256" key="1">
    <source>
        <dbReference type="SAM" id="MobiDB-lite"/>
    </source>
</evidence>
<keyword evidence="2" id="KW-1133">Transmembrane helix</keyword>
<sequence length="603" mass="68619">MTQNSFLGLQIPLDKIDQLHQDADKVEGFIDQQDGNEENQQDNSSTTTNISSPTTTTTKKEEKKKKKKKNKNKIRKKAPYVEPGDIVKGVNDEHTVIYDYGNVINVKNVDTNKEWNEAILGKYLKDAGFVKGLYNSASIKSWMTPIYIQFANKLLSHLPRKDGKSPAVPITGHGQTDFNAAFNTISSETFGNILPNMPSSYKMMTSLLVVAAYVLGFSGFGRGGYLPNIVKHTLVENNAVIPRDFPDLARKVQYHFNVYYGLSGQQVQVVWDKTKLTKYLENNVIRKYTTTKYPATELNITYIITLCKSVMSQIYKLENKSIPKDILDVDIEKVELVIDMMGSMAKPYWNEQDIFWYKMRMIILQITLIAFQTGIPNYVHIPLIDSCLKQEIIDHLENPIYEFKKDLKNIVTLTGNGQTDFDAVYSYMRSGVYEKEGKIILPSYTLMATLLVAAAYVVGFNGFGRGTIPNIVKNGLVENNAVIPLNVSELFKKINFKSIVWDKEKMAYYLPNNGVRKYNPTKYEATQNNIIRMVSLCQAVFAQMLAFYISPNIQEKGLHLVLEMMQLTQSKIEKRTAEMQLDKLGRLTLPLLKLPEPSWIFTI</sequence>
<dbReference type="AlphaFoldDB" id="F4Q340"/>
<accession>F4Q340</accession>
<dbReference type="GeneID" id="14869039"/>
<name>F4Q340_CACFS</name>
<dbReference type="EMBL" id="GL883021">
    <property type="protein sequence ID" value="EGG16762.1"/>
    <property type="molecule type" value="Genomic_DNA"/>
</dbReference>
<reference evidence="4" key="1">
    <citation type="journal article" date="2011" name="Genome Res.">
        <title>Phylogeny-wide analysis of social amoeba genomes highlights ancient origins for complex intercellular communication.</title>
        <authorList>
            <person name="Heidel A.J."/>
            <person name="Lawal H.M."/>
            <person name="Felder M."/>
            <person name="Schilde C."/>
            <person name="Helps N.R."/>
            <person name="Tunggal B."/>
            <person name="Rivero F."/>
            <person name="John U."/>
            <person name="Schleicher M."/>
            <person name="Eichinger L."/>
            <person name="Platzer M."/>
            <person name="Noegel A.A."/>
            <person name="Schaap P."/>
            <person name="Gloeckner G."/>
        </authorList>
    </citation>
    <scope>NUCLEOTIDE SEQUENCE [LARGE SCALE GENOMIC DNA]</scope>
    <source>
        <strain evidence="4">SH3</strain>
    </source>
</reference>
<proteinExistence type="predicted"/>
<protein>
    <submittedName>
        <fullName evidence="3">Uncharacterized protein</fullName>
    </submittedName>
</protein>
<feature type="transmembrane region" description="Helical" evidence="2">
    <location>
        <begin position="439"/>
        <end position="459"/>
    </location>
</feature>
<evidence type="ECO:0000313" key="4">
    <source>
        <dbReference type="Proteomes" id="UP000007797"/>
    </source>
</evidence>
<dbReference type="RefSeq" id="XP_004355236.1">
    <property type="nucleotide sequence ID" value="XM_004355184.1"/>
</dbReference>
<feature type="compositionally biased region" description="Basic residues" evidence="1">
    <location>
        <begin position="62"/>
        <end position="77"/>
    </location>
</feature>
<feature type="region of interest" description="Disordered" evidence="1">
    <location>
        <begin position="24"/>
        <end position="77"/>
    </location>
</feature>